<evidence type="ECO:0000313" key="2">
    <source>
        <dbReference type="Proteomes" id="UP001497535"/>
    </source>
</evidence>
<protein>
    <submittedName>
        <fullName evidence="1">Uncharacterized protein</fullName>
    </submittedName>
</protein>
<gene>
    <name evidence="1" type="ORF">MENTE1834_LOCUS23868</name>
</gene>
<organism evidence="1 2">
    <name type="scientific">Meloidogyne enterolobii</name>
    <name type="common">Root-knot nematode worm</name>
    <name type="synonym">Meloidogyne mayaguensis</name>
    <dbReference type="NCBI Taxonomy" id="390850"/>
    <lineage>
        <taxon>Eukaryota</taxon>
        <taxon>Metazoa</taxon>
        <taxon>Ecdysozoa</taxon>
        <taxon>Nematoda</taxon>
        <taxon>Chromadorea</taxon>
        <taxon>Rhabditida</taxon>
        <taxon>Tylenchina</taxon>
        <taxon>Tylenchomorpha</taxon>
        <taxon>Tylenchoidea</taxon>
        <taxon>Meloidogynidae</taxon>
        <taxon>Meloidogyninae</taxon>
        <taxon>Meloidogyne</taxon>
    </lineage>
</organism>
<name>A0ACB0ZEX9_MELEN</name>
<dbReference type="Proteomes" id="UP001497535">
    <property type="component" value="Unassembled WGS sequence"/>
</dbReference>
<accession>A0ACB0ZEX9</accession>
<proteinExistence type="predicted"/>
<evidence type="ECO:0000313" key="1">
    <source>
        <dbReference type="EMBL" id="CAK5076988.1"/>
    </source>
</evidence>
<keyword evidence="2" id="KW-1185">Reference proteome</keyword>
<dbReference type="EMBL" id="CAVMJV010000031">
    <property type="protein sequence ID" value="CAK5076988.1"/>
    <property type="molecule type" value="Genomic_DNA"/>
</dbReference>
<reference evidence="1" key="1">
    <citation type="submission" date="2023-11" db="EMBL/GenBank/DDBJ databases">
        <authorList>
            <person name="Poullet M."/>
        </authorList>
    </citation>
    <scope>NUCLEOTIDE SEQUENCE</scope>
    <source>
        <strain evidence="1">E1834</strain>
    </source>
</reference>
<comment type="caution">
    <text evidence="1">The sequence shown here is derived from an EMBL/GenBank/DDBJ whole genome shotgun (WGS) entry which is preliminary data.</text>
</comment>
<sequence>MDNLFWQRQYQNNKIVNYHSQYKLTNNNLILPNQKVKVLNMVGKYKYYLYSGSESSPSSSSPSIPEGAQSSLTITSTIPEQLTTTLPTETTENELLQTSSSPFSSSTTSSPSSTNSPTHIPSVDKSVDLDGDGALSLNEVQYAAFVHHGLSSSVVENLFNDVDFNKDGFLSSIEFNEIRPLVLAKAENAALRYLQVIFG</sequence>